<reference evidence="3" key="1">
    <citation type="submission" date="2018-05" db="EMBL/GenBank/DDBJ databases">
        <title>Complete Genome Sequence of Methylobacterium sp. 17SD2-17.</title>
        <authorList>
            <person name="Srinivasan S."/>
        </authorList>
    </citation>
    <scope>NUCLEOTIDE SEQUENCE [LARGE SCALE GENOMIC DNA]</scope>
    <source>
        <strain evidence="3">17SD2-17</strain>
    </source>
</reference>
<evidence type="ECO:0000313" key="2">
    <source>
        <dbReference type="EMBL" id="AWN43496.1"/>
    </source>
</evidence>
<evidence type="ECO:0000313" key="3">
    <source>
        <dbReference type="Proteomes" id="UP000245926"/>
    </source>
</evidence>
<sequence length="74" mass="7761">MGALRRRRGHLDRHSRAAGAGQTFTPNEGLLGFGSQVGNILRVGVTFTDGDGHLETVFSAPTGVVGDNWNGIPS</sequence>
<proteinExistence type="predicted"/>
<dbReference type="AlphaFoldDB" id="A0A2U8WDV4"/>
<organism evidence="2 3">
    <name type="scientific">Methylobacterium durans</name>
    <dbReference type="NCBI Taxonomy" id="2202825"/>
    <lineage>
        <taxon>Bacteria</taxon>
        <taxon>Pseudomonadati</taxon>
        <taxon>Pseudomonadota</taxon>
        <taxon>Alphaproteobacteria</taxon>
        <taxon>Hyphomicrobiales</taxon>
        <taxon>Methylobacteriaceae</taxon>
        <taxon>Methylobacterium</taxon>
    </lineage>
</organism>
<keyword evidence="3" id="KW-1185">Reference proteome</keyword>
<dbReference type="EMBL" id="CP029550">
    <property type="protein sequence ID" value="AWN43496.1"/>
    <property type="molecule type" value="Genomic_DNA"/>
</dbReference>
<feature type="region of interest" description="Disordered" evidence="1">
    <location>
        <begin position="1"/>
        <end position="25"/>
    </location>
</feature>
<dbReference type="Proteomes" id="UP000245926">
    <property type="component" value="Chromosome"/>
</dbReference>
<accession>A0A2U8WDV4</accession>
<dbReference type="KEGG" id="mets:DK389_27045"/>
<evidence type="ECO:0000256" key="1">
    <source>
        <dbReference type="SAM" id="MobiDB-lite"/>
    </source>
</evidence>
<gene>
    <name evidence="2" type="ORF">DK389_27045</name>
</gene>
<feature type="compositionally biased region" description="Basic residues" evidence="1">
    <location>
        <begin position="1"/>
        <end position="13"/>
    </location>
</feature>
<name>A0A2U8WDV4_9HYPH</name>
<protein>
    <submittedName>
        <fullName evidence="2">Uncharacterized protein</fullName>
    </submittedName>
</protein>